<dbReference type="GO" id="GO:0006260">
    <property type="term" value="P:DNA replication"/>
    <property type="evidence" value="ECO:0007669"/>
    <property type="project" value="InterPro"/>
</dbReference>
<accession>A0A397SZX6</accession>
<protein>
    <recommendedName>
        <fullName evidence="1">Replication origin-binding protein domain-containing protein</fullName>
    </recommendedName>
</protein>
<dbReference type="Proteomes" id="UP000265703">
    <property type="component" value="Unassembled WGS sequence"/>
</dbReference>
<dbReference type="Pfam" id="PF02399">
    <property type="entry name" value="Herpes_ori_bp"/>
    <property type="match status" value="1"/>
</dbReference>
<proteinExistence type="predicted"/>
<evidence type="ECO:0000313" key="3">
    <source>
        <dbReference type="Proteomes" id="UP000265703"/>
    </source>
</evidence>
<organism evidence="2 3">
    <name type="scientific">Glomus cerebriforme</name>
    <dbReference type="NCBI Taxonomy" id="658196"/>
    <lineage>
        <taxon>Eukaryota</taxon>
        <taxon>Fungi</taxon>
        <taxon>Fungi incertae sedis</taxon>
        <taxon>Mucoromycota</taxon>
        <taxon>Glomeromycotina</taxon>
        <taxon>Glomeromycetes</taxon>
        <taxon>Glomerales</taxon>
        <taxon>Glomeraceae</taxon>
        <taxon>Glomus</taxon>
    </lineage>
</organism>
<name>A0A397SZX6_9GLOM</name>
<evidence type="ECO:0000313" key="2">
    <source>
        <dbReference type="EMBL" id="RIA90206.1"/>
    </source>
</evidence>
<gene>
    <name evidence="2" type="ORF">C1645_738015</name>
</gene>
<dbReference type="InterPro" id="IPR003450">
    <property type="entry name" value="Replication_origin-bd"/>
</dbReference>
<dbReference type="GO" id="GO:0003688">
    <property type="term" value="F:DNA replication origin binding"/>
    <property type="evidence" value="ECO:0007669"/>
    <property type="project" value="InterPro"/>
</dbReference>
<dbReference type="GO" id="GO:0005524">
    <property type="term" value="F:ATP binding"/>
    <property type="evidence" value="ECO:0007669"/>
    <property type="project" value="InterPro"/>
</dbReference>
<evidence type="ECO:0000259" key="1">
    <source>
        <dbReference type="Pfam" id="PF02399"/>
    </source>
</evidence>
<sequence>MFLAQKKPGSHPKTINEATRLFSDLADLDYEPGYNDHVYFQYLSNNKNDISLLGAYHPEEVYSKYIIWVARKDFTVVDHPFEVYGFSDTYECIDRNLPFCLVLDINARQYSDLMNPELPSLDKYKISCEDLLSRILIACTDIINSDLNHFIILDVFALASSSNANKCIQLKSNYSEIWSRIFSFEKLKKEEFQLIEDETALSKRADLVIAKYEWFEIELSEKVINVKMLKDVPESYPDFLNSEKTTTLIHSSLATWKTITLREIIMALKDKVKSLFRVEFTTRPFVAILDEINAIMHQMSSGTNIRESENALHDVLRSVRHVVAMDTFANKSTLAFLKTYRSEDIHIINNRYQPRVSETVEILYDLNSGTEAIRIGCELLKQEKCVAFISTEVVMARALVEKTSKLVKSDNSPIRARAYYGDMDGKQ</sequence>
<dbReference type="AlphaFoldDB" id="A0A397SZX6"/>
<reference evidence="2 3" key="1">
    <citation type="submission" date="2018-06" db="EMBL/GenBank/DDBJ databases">
        <title>Comparative genomics reveals the genomic features of Rhizophagus irregularis, R. cerebriforme, R. diaphanum and Gigaspora rosea, and their symbiotic lifestyle signature.</title>
        <authorList>
            <person name="Morin E."/>
            <person name="San Clemente H."/>
            <person name="Chen E.C.H."/>
            <person name="De La Providencia I."/>
            <person name="Hainaut M."/>
            <person name="Kuo A."/>
            <person name="Kohler A."/>
            <person name="Murat C."/>
            <person name="Tang N."/>
            <person name="Roy S."/>
            <person name="Loubradou J."/>
            <person name="Henrissat B."/>
            <person name="Grigoriev I.V."/>
            <person name="Corradi N."/>
            <person name="Roux C."/>
            <person name="Martin F.M."/>
        </authorList>
    </citation>
    <scope>NUCLEOTIDE SEQUENCE [LARGE SCALE GENOMIC DNA]</scope>
    <source>
        <strain evidence="2 3">DAOM 227022</strain>
    </source>
</reference>
<comment type="caution">
    <text evidence="2">The sequence shown here is derived from an EMBL/GenBank/DDBJ whole genome shotgun (WGS) entry which is preliminary data.</text>
</comment>
<dbReference type="STRING" id="658196.A0A397SZX6"/>
<keyword evidence="3" id="KW-1185">Reference proteome</keyword>
<dbReference type="EMBL" id="QKYT01000187">
    <property type="protein sequence ID" value="RIA90206.1"/>
    <property type="molecule type" value="Genomic_DNA"/>
</dbReference>
<feature type="domain" description="Replication origin-binding protein" evidence="1">
    <location>
        <begin position="272"/>
        <end position="353"/>
    </location>
</feature>